<accession>A0A9D5AIA6</accession>
<evidence type="ECO:0000313" key="2">
    <source>
        <dbReference type="Proteomes" id="UP001058974"/>
    </source>
</evidence>
<evidence type="ECO:0000313" key="1">
    <source>
        <dbReference type="EMBL" id="KAI5408579.1"/>
    </source>
</evidence>
<comment type="caution">
    <text evidence="1">The sequence shown here is derived from an EMBL/GenBank/DDBJ whole genome shotgun (WGS) entry which is preliminary data.</text>
</comment>
<reference evidence="1 2" key="1">
    <citation type="journal article" date="2022" name="Nat. Genet.">
        <title>Improved pea reference genome and pan-genome highlight genomic features and evolutionary characteristics.</title>
        <authorList>
            <person name="Yang T."/>
            <person name="Liu R."/>
            <person name="Luo Y."/>
            <person name="Hu S."/>
            <person name="Wang D."/>
            <person name="Wang C."/>
            <person name="Pandey M.K."/>
            <person name="Ge S."/>
            <person name="Xu Q."/>
            <person name="Li N."/>
            <person name="Li G."/>
            <person name="Huang Y."/>
            <person name="Saxena R.K."/>
            <person name="Ji Y."/>
            <person name="Li M."/>
            <person name="Yan X."/>
            <person name="He Y."/>
            <person name="Liu Y."/>
            <person name="Wang X."/>
            <person name="Xiang C."/>
            <person name="Varshney R.K."/>
            <person name="Ding H."/>
            <person name="Gao S."/>
            <person name="Zong X."/>
        </authorList>
    </citation>
    <scope>NUCLEOTIDE SEQUENCE [LARGE SCALE GENOMIC DNA]</scope>
    <source>
        <strain evidence="1 2">cv. Zhongwan 6</strain>
    </source>
</reference>
<protein>
    <recommendedName>
        <fullName evidence="3">Reverse transcriptase domain-containing protein</fullName>
    </recommendedName>
</protein>
<dbReference type="Proteomes" id="UP001058974">
    <property type="component" value="Chromosome 5"/>
</dbReference>
<evidence type="ECO:0008006" key="3">
    <source>
        <dbReference type="Google" id="ProtNLM"/>
    </source>
</evidence>
<keyword evidence="2" id="KW-1185">Reference proteome</keyword>
<dbReference type="EMBL" id="JAMSHJ010000005">
    <property type="protein sequence ID" value="KAI5408579.1"/>
    <property type="molecule type" value="Genomic_DNA"/>
</dbReference>
<name>A0A9D5AIA6_PEA</name>
<sequence length="152" mass="17824">MQILDRELVMNEILDLAKREKRECLLHKIDFNQAYDCVSWGYLRYMLRRLDFGPKWCMWLEAAVFSMAVLVNGRPKTRRSFMGEFMGIKALLRGIEMVYGLSINMVKSKLYGVGIREKFVQDASLFLSCKRDKVPFKLLGIYVDDNPRRIDA</sequence>
<proteinExistence type="predicted"/>
<dbReference type="AlphaFoldDB" id="A0A9D5AIA6"/>
<organism evidence="1 2">
    <name type="scientific">Pisum sativum</name>
    <name type="common">Garden pea</name>
    <name type="synonym">Lathyrus oleraceus</name>
    <dbReference type="NCBI Taxonomy" id="3888"/>
    <lineage>
        <taxon>Eukaryota</taxon>
        <taxon>Viridiplantae</taxon>
        <taxon>Streptophyta</taxon>
        <taxon>Embryophyta</taxon>
        <taxon>Tracheophyta</taxon>
        <taxon>Spermatophyta</taxon>
        <taxon>Magnoliopsida</taxon>
        <taxon>eudicotyledons</taxon>
        <taxon>Gunneridae</taxon>
        <taxon>Pentapetalae</taxon>
        <taxon>rosids</taxon>
        <taxon>fabids</taxon>
        <taxon>Fabales</taxon>
        <taxon>Fabaceae</taxon>
        <taxon>Papilionoideae</taxon>
        <taxon>50 kb inversion clade</taxon>
        <taxon>NPAAA clade</taxon>
        <taxon>Hologalegina</taxon>
        <taxon>IRL clade</taxon>
        <taxon>Fabeae</taxon>
        <taxon>Lathyrus</taxon>
    </lineage>
</organism>
<dbReference type="Gramene" id="Psat05G0442700-T1">
    <property type="protein sequence ID" value="KAI5408579.1"/>
    <property type="gene ID" value="KIW84_054427"/>
</dbReference>
<gene>
    <name evidence="1" type="ORF">KIW84_054427</name>
</gene>